<dbReference type="AlphaFoldDB" id="A0A8T1DQB5"/>
<sequence length="78" mass="8031">MLASESTVSQCSPRADEEKAPSLRLGTTLSSGNAGASSAAYAADGRLSPYRKLLLLPRMDSTRATAVVGRGGGIHRSP</sequence>
<proteinExistence type="predicted"/>
<evidence type="ECO:0000313" key="4">
    <source>
        <dbReference type="Proteomes" id="UP000736787"/>
    </source>
</evidence>
<reference evidence="2" key="1">
    <citation type="submission" date="2018-10" db="EMBL/GenBank/DDBJ databases">
        <title>Effector identification in a new, highly contiguous assembly of the strawberry crown rot pathogen Phytophthora cactorum.</title>
        <authorList>
            <person name="Armitage A.D."/>
            <person name="Nellist C.F."/>
            <person name="Bates H."/>
            <person name="Vickerstaff R.J."/>
            <person name="Harrison R.J."/>
        </authorList>
    </citation>
    <scope>NUCLEOTIDE SEQUENCE</scope>
    <source>
        <strain evidence="2">4040</strain>
        <strain evidence="3">P421</strain>
    </source>
</reference>
<evidence type="ECO:0000313" key="3">
    <source>
        <dbReference type="EMBL" id="KAG3221728.1"/>
    </source>
</evidence>
<gene>
    <name evidence="2" type="ORF">PC117_g10030</name>
    <name evidence="3" type="ORF">PC129_g7541</name>
</gene>
<comment type="caution">
    <text evidence="2">The sequence shown here is derived from an EMBL/GenBank/DDBJ whole genome shotgun (WGS) entry which is preliminary data.</text>
</comment>
<evidence type="ECO:0000313" key="2">
    <source>
        <dbReference type="EMBL" id="KAG2941959.1"/>
    </source>
</evidence>
<name>A0A8T1DQB5_9STRA</name>
<evidence type="ECO:0000256" key="1">
    <source>
        <dbReference type="SAM" id="MobiDB-lite"/>
    </source>
</evidence>
<dbReference type="Proteomes" id="UP000760860">
    <property type="component" value="Unassembled WGS sequence"/>
</dbReference>
<accession>A0A8T1DQB5</accession>
<dbReference type="EMBL" id="RCMV01000208">
    <property type="protein sequence ID" value="KAG3221728.1"/>
    <property type="molecule type" value="Genomic_DNA"/>
</dbReference>
<dbReference type="EMBL" id="RCMK01000238">
    <property type="protein sequence ID" value="KAG2941959.1"/>
    <property type="molecule type" value="Genomic_DNA"/>
</dbReference>
<protein>
    <submittedName>
        <fullName evidence="2">Uncharacterized protein</fullName>
    </submittedName>
</protein>
<feature type="region of interest" description="Disordered" evidence="1">
    <location>
        <begin position="1"/>
        <end position="38"/>
    </location>
</feature>
<feature type="compositionally biased region" description="Polar residues" evidence="1">
    <location>
        <begin position="1"/>
        <end position="12"/>
    </location>
</feature>
<organism evidence="2 4">
    <name type="scientific">Phytophthora cactorum</name>
    <dbReference type="NCBI Taxonomy" id="29920"/>
    <lineage>
        <taxon>Eukaryota</taxon>
        <taxon>Sar</taxon>
        <taxon>Stramenopiles</taxon>
        <taxon>Oomycota</taxon>
        <taxon>Peronosporomycetes</taxon>
        <taxon>Peronosporales</taxon>
        <taxon>Peronosporaceae</taxon>
        <taxon>Phytophthora</taxon>
    </lineage>
</organism>
<dbReference type="Proteomes" id="UP000736787">
    <property type="component" value="Unassembled WGS sequence"/>
</dbReference>